<feature type="region of interest" description="Disordered" evidence="1">
    <location>
        <begin position="186"/>
        <end position="214"/>
    </location>
</feature>
<sequence>PRPQRRRRARHRRRRLLLLLLPPQAEQQQQVRRHDRHLPDVAAVVVVGLLLSTAVFPAGVQERGLEGDVHRPRARRAPLLLGPRHGRLLRWRRRGYRRRWRVVGVGVGVRPEHLELVEFLLHLHRHDKAATRPRELAAHLGPGARAAVAIYRGETGGRPPFLAGLHRGRIASEILATATARWVSSTRGRESEAAGGGCGDAPAAIAPRASDAAT</sequence>
<keyword evidence="2" id="KW-1133">Transmembrane helix</keyword>
<accession>J3M953</accession>
<evidence type="ECO:0000256" key="2">
    <source>
        <dbReference type="SAM" id="Phobius"/>
    </source>
</evidence>
<reference evidence="4" key="1">
    <citation type="journal article" date="2013" name="Nat. Commun.">
        <title>Whole-genome sequencing of Oryza brachyantha reveals mechanisms underlying Oryza genome evolution.</title>
        <authorList>
            <person name="Chen J."/>
            <person name="Huang Q."/>
            <person name="Gao D."/>
            <person name="Wang J."/>
            <person name="Lang Y."/>
            <person name="Liu T."/>
            <person name="Li B."/>
            <person name="Bai Z."/>
            <person name="Luis Goicoechea J."/>
            <person name="Liang C."/>
            <person name="Chen C."/>
            <person name="Zhang W."/>
            <person name="Sun S."/>
            <person name="Liao Y."/>
            <person name="Zhang X."/>
            <person name="Yang L."/>
            <person name="Song C."/>
            <person name="Wang M."/>
            <person name="Shi J."/>
            <person name="Liu G."/>
            <person name="Liu J."/>
            <person name="Zhou H."/>
            <person name="Zhou W."/>
            <person name="Yu Q."/>
            <person name="An N."/>
            <person name="Chen Y."/>
            <person name="Cai Q."/>
            <person name="Wang B."/>
            <person name="Liu B."/>
            <person name="Min J."/>
            <person name="Huang Y."/>
            <person name="Wu H."/>
            <person name="Li Z."/>
            <person name="Zhang Y."/>
            <person name="Yin Y."/>
            <person name="Song W."/>
            <person name="Jiang J."/>
            <person name="Jackson S.A."/>
            <person name="Wing R.A."/>
            <person name="Wang J."/>
            <person name="Chen M."/>
        </authorList>
    </citation>
    <scope>NUCLEOTIDE SEQUENCE [LARGE SCALE GENOMIC DNA]</scope>
    <source>
        <strain evidence="4">cv. IRGC 101232</strain>
    </source>
</reference>
<keyword evidence="2" id="KW-0472">Membrane</keyword>
<keyword evidence="5" id="KW-1185">Reference proteome</keyword>
<feature type="signal peptide" evidence="3">
    <location>
        <begin position="1"/>
        <end position="27"/>
    </location>
</feature>
<keyword evidence="2" id="KW-0812">Transmembrane</keyword>
<name>J3M953_ORYBR</name>
<dbReference type="HOGENOM" id="CLU_1291887_0_0_1"/>
<keyword evidence="3" id="KW-0732">Signal</keyword>
<feature type="chain" id="PRO_5003773536" evidence="3">
    <location>
        <begin position="28"/>
        <end position="214"/>
    </location>
</feature>
<evidence type="ECO:0000256" key="1">
    <source>
        <dbReference type="SAM" id="MobiDB-lite"/>
    </source>
</evidence>
<feature type="transmembrane region" description="Helical" evidence="2">
    <location>
        <begin position="41"/>
        <end position="60"/>
    </location>
</feature>
<protein>
    <submittedName>
        <fullName evidence="4">Uncharacterized protein</fullName>
    </submittedName>
</protein>
<evidence type="ECO:0000256" key="3">
    <source>
        <dbReference type="SAM" id="SignalP"/>
    </source>
</evidence>
<dbReference type="EnsemblPlants" id="OB05G31270.1">
    <property type="protein sequence ID" value="OB05G31270.1"/>
    <property type="gene ID" value="OB05G31270"/>
</dbReference>
<organism evidence="4">
    <name type="scientific">Oryza brachyantha</name>
    <name type="common">malo sina</name>
    <dbReference type="NCBI Taxonomy" id="4533"/>
    <lineage>
        <taxon>Eukaryota</taxon>
        <taxon>Viridiplantae</taxon>
        <taxon>Streptophyta</taxon>
        <taxon>Embryophyta</taxon>
        <taxon>Tracheophyta</taxon>
        <taxon>Spermatophyta</taxon>
        <taxon>Magnoliopsida</taxon>
        <taxon>Liliopsida</taxon>
        <taxon>Poales</taxon>
        <taxon>Poaceae</taxon>
        <taxon>BOP clade</taxon>
        <taxon>Oryzoideae</taxon>
        <taxon>Oryzeae</taxon>
        <taxon>Oryzinae</taxon>
        <taxon>Oryza</taxon>
    </lineage>
</organism>
<dbReference type="Gramene" id="OB05G31270.1">
    <property type="protein sequence ID" value="OB05G31270.1"/>
    <property type="gene ID" value="OB05G31270"/>
</dbReference>
<reference evidence="4" key="2">
    <citation type="submission" date="2013-04" db="UniProtKB">
        <authorList>
            <consortium name="EnsemblPlants"/>
        </authorList>
    </citation>
    <scope>IDENTIFICATION</scope>
</reference>
<dbReference type="Proteomes" id="UP000006038">
    <property type="component" value="Chromosome 5"/>
</dbReference>
<feature type="compositionally biased region" description="Low complexity" evidence="1">
    <location>
        <begin position="200"/>
        <end position="214"/>
    </location>
</feature>
<evidence type="ECO:0000313" key="4">
    <source>
        <dbReference type="EnsemblPlants" id="OB05G31270.1"/>
    </source>
</evidence>
<dbReference type="AlphaFoldDB" id="J3M953"/>
<proteinExistence type="predicted"/>
<evidence type="ECO:0000313" key="5">
    <source>
        <dbReference type="Proteomes" id="UP000006038"/>
    </source>
</evidence>